<proteinExistence type="inferred from homology"/>
<dbReference type="InterPro" id="IPR036875">
    <property type="entry name" value="Znf_CCHC_sf"/>
</dbReference>
<dbReference type="GO" id="GO:0004165">
    <property type="term" value="F:delta(3)-delta(2)-enoyl-CoA isomerase activity"/>
    <property type="evidence" value="ECO:0007669"/>
    <property type="project" value="UniProtKB-EC"/>
</dbReference>
<feature type="domain" description="CCHC-type" evidence="8">
    <location>
        <begin position="85"/>
        <end position="100"/>
    </location>
</feature>
<sequence length="413" mass="45197">MCWNCKEPGDLASQCNNDPACHMCGKMGHLARDCFNPSLPSHDASFCNNCYKPGHIAAECTNEKACNYCRKTGHLALDCPNDPVCNICNISGHMARHCPKSGLSPPEIVGGPFHDIMSHNCGHPGHISHDCVSIVMCNDCGGRGHQAYECPSVRMLDHGFRRIQREMCTLEKRGSLFILTLTGNDEHRLNPTLIDAIKAALLRVRSKSSTAPSALIITAQGKFFSNGYDLAWANTSGPAATTVDRLQLMSFKLRSLVNDLISFPMPTIAAISGHASAAGFVLALCHDYILMRKDRGFLYMSELDIGFKIPAWFMALARCKIGSPMALRDVIQRATKFTAEVAAEKGIIDSAHDSAEETMKAAVRLGEELVWRKWDGHVYAQNRMVVFADVLVAIGFDETVENASHVTKAASQL</sequence>
<feature type="domain" description="CCHC-type" evidence="8">
    <location>
        <begin position="21"/>
        <end position="34"/>
    </location>
</feature>
<accession>A0A5J5AT25</accession>
<keyword evidence="6" id="KW-0443">Lipid metabolism</keyword>
<evidence type="ECO:0000313" key="9">
    <source>
        <dbReference type="EMBL" id="KAA8534235.1"/>
    </source>
</evidence>
<protein>
    <recommendedName>
        <fullName evidence="5">Delta(3)-Delta(2)-enoyl-CoA isomerase</fullName>
        <ecNumber evidence="5">5.3.3.8</ecNumber>
    </recommendedName>
</protein>
<feature type="domain" description="CCHC-type" evidence="8">
    <location>
        <begin position="137"/>
        <end position="152"/>
    </location>
</feature>
<evidence type="ECO:0000259" key="8">
    <source>
        <dbReference type="PROSITE" id="PS50158"/>
    </source>
</evidence>
<dbReference type="GO" id="GO:0009062">
    <property type="term" value="P:fatty acid catabolic process"/>
    <property type="evidence" value="ECO:0007669"/>
    <property type="project" value="UniProtKB-ARBA"/>
</dbReference>
<keyword evidence="7" id="KW-0863">Zinc-finger</keyword>
<evidence type="ECO:0000256" key="4">
    <source>
        <dbReference type="ARBA" id="ARBA00005254"/>
    </source>
</evidence>
<evidence type="ECO:0000256" key="5">
    <source>
        <dbReference type="ARBA" id="ARBA00012064"/>
    </source>
</evidence>
<keyword evidence="7" id="KW-0479">Metal-binding</keyword>
<dbReference type="InterPro" id="IPR001878">
    <property type="entry name" value="Znf_CCHC"/>
</dbReference>
<dbReference type="InterPro" id="IPR001753">
    <property type="entry name" value="Enoyl-CoA_hydra/iso"/>
</dbReference>
<dbReference type="SUPFAM" id="SSF52096">
    <property type="entry name" value="ClpP/crotonase"/>
    <property type="match status" value="1"/>
</dbReference>
<evidence type="ECO:0000256" key="1">
    <source>
        <dbReference type="ARBA" id="ARBA00000452"/>
    </source>
</evidence>
<comment type="pathway">
    <text evidence="3">Lipid metabolism; fatty acid beta-oxidation.</text>
</comment>
<reference evidence="9 10" key="1">
    <citation type="submission" date="2019-09" db="EMBL/GenBank/DDBJ databases">
        <title>A chromosome-level genome assembly of the Chinese tupelo Nyssa sinensis.</title>
        <authorList>
            <person name="Yang X."/>
            <person name="Kang M."/>
            <person name="Yang Y."/>
            <person name="Xiong H."/>
            <person name="Wang M."/>
            <person name="Zhang Z."/>
            <person name="Wang Z."/>
            <person name="Wu H."/>
            <person name="Ma T."/>
            <person name="Liu J."/>
            <person name="Xi Z."/>
        </authorList>
    </citation>
    <scope>NUCLEOTIDE SEQUENCE [LARGE SCALE GENOMIC DNA]</scope>
    <source>
        <strain evidence="9">J267</strain>
        <tissue evidence="9">Leaf</tissue>
    </source>
</reference>
<dbReference type="AlphaFoldDB" id="A0A5J5AT25"/>
<organism evidence="9 10">
    <name type="scientific">Nyssa sinensis</name>
    <dbReference type="NCBI Taxonomy" id="561372"/>
    <lineage>
        <taxon>Eukaryota</taxon>
        <taxon>Viridiplantae</taxon>
        <taxon>Streptophyta</taxon>
        <taxon>Embryophyta</taxon>
        <taxon>Tracheophyta</taxon>
        <taxon>Spermatophyta</taxon>
        <taxon>Magnoliopsida</taxon>
        <taxon>eudicotyledons</taxon>
        <taxon>Gunneridae</taxon>
        <taxon>Pentapetalae</taxon>
        <taxon>asterids</taxon>
        <taxon>Cornales</taxon>
        <taxon>Nyssaceae</taxon>
        <taxon>Nyssa</taxon>
    </lineage>
</organism>
<comment type="similarity">
    <text evidence="4">Belongs to the enoyl-CoA hydratase/isomerase family.</text>
</comment>
<dbReference type="Pfam" id="PF00378">
    <property type="entry name" value="ECH_1"/>
    <property type="match status" value="1"/>
</dbReference>
<evidence type="ECO:0000256" key="3">
    <source>
        <dbReference type="ARBA" id="ARBA00005005"/>
    </source>
</evidence>
<feature type="domain" description="CCHC-type" evidence="8">
    <location>
        <begin position="47"/>
        <end position="62"/>
    </location>
</feature>
<evidence type="ECO:0000313" key="10">
    <source>
        <dbReference type="Proteomes" id="UP000325577"/>
    </source>
</evidence>
<evidence type="ECO:0000256" key="2">
    <source>
        <dbReference type="ARBA" id="ARBA00000765"/>
    </source>
</evidence>
<dbReference type="PROSITE" id="PS50158">
    <property type="entry name" value="ZF_CCHC"/>
    <property type="match status" value="5"/>
</dbReference>
<dbReference type="EC" id="5.3.3.8" evidence="5"/>
<dbReference type="InterPro" id="IPR029045">
    <property type="entry name" value="ClpP/crotonase-like_dom_sf"/>
</dbReference>
<keyword evidence="7" id="KW-0862">Zinc</keyword>
<name>A0A5J5AT25_9ASTE</name>
<dbReference type="Gene3D" id="3.90.226.10">
    <property type="entry name" value="2-enoyl-CoA Hydratase, Chain A, domain 1"/>
    <property type="match status" value="1"/>
</dbReference>
<dbReference type="Pfam" id="PF00098">
    <property type="entry name" value="zf-CCHC"/>
    <property type="match status" value="3"/>
</dbReference>
<dbReference type="PANTHER" id="PTHR47103">
    <property type="entry name" value="DNA-BINDING PROTEIN"/>
    <property type="match status" value="1"/>
</dbReference>
<keyword evidence="10" id="KW-1185">Reference proteome</keyword>
<dbReference type="SUPFAM" id="SSF57756">
    <property type="entry name" value="Retrovirus zinc finger-like domains"/>
    <property type="match status" value="3"/>
</dbReference>
<gene>
    <name evidence="9" type="ORF">F0562_031752</name>
</gene>
<dbReference type="CDD" id="cd06558">
    <property type="entry name" value="crotonase-like"/>
    <property type="match status" value="1"/>
</dbReference>
<comment type="catalytic activity">
    <reaction evidence="1">
        <text>a (3Z)-enoyl-CoA = a 4-saturated (2E)-enoyl-CoA</text>
        <dbReference type="Rhea" id="RHEA:45900"/>
        <dbReference type="ChEBI" id="CHEBI:85097"/>
        <dbReference type="ChEBI" id="CHEBI:85489"/>
        <dbReference type="EC" id="5.3.3.8"/>
    </reaction>
</comment>
<dbReference type="PANTHER" id="PTHR47103:SF5">
    <property type="entry name" value="DNA-BINDING PROTEIN HEXBP-LIKE"/>
    <property type="match status" value="1"/>
</dbReference>
<dbReference type="FunFam" id="3.90.226.10:FF:000049">
    <property type="entry name" value="Enoyl-CoA delta isomerase 3"/>
    <property type="match status" value="1"/>
</dbReference>
<comment type="catalytic activity">
    <reaction evidence="2">
        <text>a (3E)-enoyl-CoA = a 4-saturated (2E)-enoyl-CoA</text>
        <dbReference type="Rhea" id="RHEA:45228"/>
        <dbReference type="ChEBI" id="CHEBI:58521"/>
        <dbReference type="ChEBI" id="CHEBI:85097"/>
        <dbReference type="EC" id="5.3.3.8"/>
    </reaction>
</comment>
<evidence type="ECO:0000256" key="6">
    <source>
        <dbReference type="ARBA" id="ARBA00023098"/>
    </source>
</evidence>
<dbReference type="EMBL" id="CM018041">
    <property type="protein sequence ID" value="KAA8534235.1"/>
    <property type="molecule type" value="Genomic_DNA"/>
</dbReference>
<feature type="domain" description="CCHC-type" evidence="8">
    <location>
        <begin position="66"/>
        <end position="81"/>
    </location>
</feature>
<dbReference type="GO" id="GO:0008270">
    <property type="term" value="F:zinc ion binding"/>
    <property type="evidence" value="ECO:0007669"/>
    <property type="project" value="UniProtKB-KW"/>
</dbReference>
<dbReference type="OrthoDB" id="3863715at2759"/>
<evidence type="ECO:0000256" key="7">
    <source>
        <dbReference type="PROSITE-ProRule" id="PRU00047"/>
    </source>
</evidence>
<dbReference type="Proteomes" id="UP000325577">
    <property type="component" value="Linkage Group LG18"/>
</dbReference>
<dbReference type="SMART" id="SM00343">
    <property type="entry name" value="ZnF_C2HC"/>
    <property type="match status" value="7"/>
</dbReference>
<dbReference type="Gene3D" id="4.10.60.10">
    <property type="entry name" value="Zinc finger, CCHC-type"/>
    <property type="match status" value="3"/>
</dbReference>
<dbReference type="GO" id="GO:0003676">
    <property type="term" value="F:nucleic acid binding"/>
    <property type="evidence" value="ECO:0007669"/>
    <property type="project" value="InterPro"/>
</dbReference>